<keyword evidence="5" id="KW-0539">Nucleus</keyword>
<dbReference type="GO" id="GO:0009734">
    <property type="term" value="P:auxin-activated signaling pathway"/>
    <property type="evidence" value="ECO:0007669"/>
    <property type="project" value="UniProtKB-ARBA"/>
</dbReference>
<proteinExistence type="evidence at transcript level"/>
<dbReference type="GO" id="GO:0051302">
    <property type="term" value="P:regulation of cell division"/>
    <property type="evidence" value="ECO:0007669"/>
    <property type="project" value="UniProtKB-ARBA"/>
</dbReference>
<evidence type="ECO:0000256" key="2">
    <source>
        <dbReference type="ARBA" id="ARBA00007319"/>
    </source>
</evidence>
<dbReference type="PANTHER" id="PTHR10804:SF11">
    <property type="entry name" value="PROLIFERATION-ASSOCIATED PROTEIN 2G4"/>
    <property type="match status" value="1"/>
</dbReference>
<dbReference type="PRINTS" id="PR00599">
    <property type="entry name" value="MAPEPTIDASE"/>
</dbReference>
<dbReference type="FunFam" id="3.90.230.10:FF:000012">
    <property type="entry name" value="ERBB-3 BINDING PROTEIN 1"/>
    <property type="match status" value="1"/>
</dbReference>
<feature type="region of interest" description="Disordered" evidence="9">
    <location>
        <begin position="358"/>
        <end position="394"/>
    </location>
</feature>
<evidence type="ECO:0000256" key="4">
    <source>
        <dbReference type="ARBA" id="ARBA00022884"/>
    </source>
</evidence>
<protein>
    <recommendedName>
        <fullName evidence="8">ERBB-3 BINDING PROTEIN 1</fullName>
    </recommendedName>
</protein>
<dbReference type="FunFam" id="1.10.10.10:FF:000029">
    <property type="entry name" value="Proliferation-associated 2G4, a"/>
    <property type="match status" value="1"/>
</dbReference>
<evidence type="ECO:0000256" key="3">
    <source>
        <dbReference type="ARBA" id="ARBA00022473"/>
    </source>
</evidence>
<dbReference type="GO" id="GO:0005634">
    <property type="term" value="C:nucleus"/>
    <property type="evidence" value="ECO:0007669"/>
    <property type="project" value="UniProtKB-SubCell"/>
</dbReference>
<dbReference type="AlphaFoldDB" id="A9NUM6"/>
<comment type="function">
    <text evidence="7">Binds RNA. Associates with 28S, 18S and 5.8S mature rRNAs, several rRNA precursors and probably U3 small nucleolar RNA. May be involved in regulation of intermediate and late steps of rRNA processing. May be involved in ribosome assembly. Required for expression of cell cycle genes such as CYCD3-1, RNR2A and CDKB1-1. Promotes, in a dose- and auxin-dependent manner, organ growth by stimulating both cell proliferation and expansion, via the regulation of RBR1 levels.</text>
</comment>
<dbReference type="InterPro" id="IPR000994">
    <property type="entry name" value="Pept_M24"/>
</dbReference>
<name>A9NUM6_PICSI</name>
<dbReference type="Pfam" id="PF00557">
    <property type="entry name" value="Peptidase_M24"/>
    <property type="match status" value="1"/>
</dbReference>
<dbReference type="EMBL" id="EF085029">
    <property type="protein sequence ID" value="ABK24337.1"/>
    <property type="molecule type" value="mRNA"/>
</dbReference>
<organism evidence="11">
    <name type="scientific">Picea sitchensis</name>
    <name type="common">Sitka spruce</name>
    <name type="synonym">Pinus sitchensis</name>
    <dbReference type="NCBI Taxonomy" id="3332"/>
    <lineage>
        <taxon>Eukaryota</taxon>
        <taxon>Viridiplantae</taxon>
        <taxon>Streptophyta</taxon>
        <taxon>Embryophyta</taxon>
        <taxon>Tracheophyta</taxon>
        <taxon>Spermatophyta</taxon>
        <taxon>Pinopsida</taxon>
        <taxon>Pinidae</taxon>
        <taxon>Conifers I</taxon>
        <taxon>Pinales</taxon>
        <taxon>Pinaceae</taxon>
        <taxon>Picea</taxon>
    </lineage>
</organism>
<dbReference type="NCBIfam" id="TIGR00495">
    <property type="entry name" value="crvDNA_42K"/>
    <property type="match status" value="1"/>
</dbReference>
<dbReference type="InterPro" id="IPR001714">
    <property type="entry name" value="Pept_M24_MAP"/>
</dbReference>
<evidence type="ECO:0000256" key="1">
    <source>
        <dbReference type="ARBA" id="ARBA00004123"/>
    </source>
</evidence>
<comment type="subcellular location">
    <subcellularLocation>
        <location evidence="1">Nucleus</location>
    </subcellularLocation>
</comment>
<dbReference type="GO" id="GO:0001558">
    <property type="term" value="P:regulation of cell growth"/>
    <property type="evidence" value="ECO:0007669"/>
    <property type="project" value="UniProtKB-ARBA"/>
</dbReference>
<dbReference type="InterPro" id="IPR004545">
    <property type="entry name" value="PA2G4"/>
</dbReference>
<dbReference type="MEROPS" id="M24.978"/>
<sequence length="394" mass="43175">MSDDEAKEEKELDLTSHDVVTKYKLSAEIANKALQIVLSECKPKAKVVDLCEKGDSYIREQTGNVYKNAKKKIEKGVAFPTCISVNSTVCHFSPLAGDETVLEENDLVKIDLGCHIDGFISVVAHTHVVQEGPVSGRVADVIAAANTAAEVALRLVKPGKKNKDVTEAIQKVAAAYDCKIAEGVLSHQMKQFVIDGNKVVLGASNPETRVDDAEFEENEVYAIDIVTSTGEGKLKLLDEKETTIYKRAVDKNYQLKMKASRLIFTEINQKFPIMPFTARALEDKRARLGLVECVNHELLQPYPVLHEKPGELVAHIKFTVLLMPNGSDKITGHPLQELNPTKAIDDPEIKTWLALATKAKKKGGGKKKKGKKDALENSADDTRNGADSMDTSQG</sequence>
<dbReference type="InterPro" id="IPR036388">
    <property type="entry name" value="WH-like_DNA-bd_sf"/>
</dbReference>
<keyword evidence="6" id="KW-0687">Ribonucleoprotein</keyword>
<dbReference type="Gene3D" id="1.10.10.10">
    <property type="entry name" value="Winged helix-like DNA-binding domain superfamily/Winged helix DNA-binding domain"/>
    <property type="match status" value="1"/>
</dbReference>
<keyword evidence="4" id="KW-0694">RNA-binding</keyword>
<dbReference type="InterPro" id="IPR036390">
    <property type="entry name" value="WH_DNA-bd_sf"/>
</dbReference>
<feature type="domain" description="Peptidase M24" evidence="10">
    <location>
        <begin position="23"/>
        <end position="224"/>
    </location>
</feature>
<dbReference type="InterPro" id="IPR036005">
    <property type="entry name" value="Creatinase/aminopeptidase-like"/>
</dbReference>
<dbReference type="InterPro" id="IPR047113">
    <property type="entry name" value="PA2G4/ARX1"/>
</dbReference>
<reference evidence="11" key="1">
    <citation type="journal article" date="2008" name="BMC Genomics">
        <title>A conifer genomics resource of 200,000 spruce (Picea spp.) ESTs and 6,464 high-quality, sequence-finished full-length cDNAs for Sitka spruce (Picea sitchensis).</title>
        <authorList>
            <person name="Ralph S.G."/>
            <person name="Chun H.J."/>
            <person name="Kolosova N."/>
            <person name="Cooper D."/>
            <person name="Oddy C."/>
            <person name="Ritland C.E."/>
            <person name="Kirkpatrick R."/>
            <person name="Moore R."/>
            <person name="Barber S."/>
            <person name="Holt R.A."/>
            <person name="Jones S.J."/>
            <person name="Marra M.A."/>
            <person name="Douglas C.J."/>
            <person name="Ritland K."/>
            <person name="Bohlmann J."/>
        </authorList>
    </citation>
    <scope>NUCLEOTIDE SEQUENCE</scope>
    <source>
        <tissue evidence="11">Bark</tissue>
    </source>
</reference>
<feature type="compositionally biased region" description="Basic residues" evidence="9">
    <location>
        <begin position="358"/>
        <end position="371"/>
    </location>
</feature>
<dbReference type="GO" id="GO:0003723">
    <property type="term" value="F:RNA binding"/>
    <property type="evidence" value="ECO:0007669"/>
    <property type="project" value="UniProtKB-KW"/>
</dbReference>
<feature type="compositionally biased region" description="Basic and acidic residues" evidence="9">
    <location>
        <begin position="372"/>
        <end position="384"/>
    </location>
</feature>
<keyword evidence="3" id="KW-0217">Developmental protein</keyword>
<evidence type="ECO:0000259" key="10">
    <source>
        <dbReference type="Pfam" id="PF00557"/>
    </source>
</evidence>
<dbReference type="PANTHER" id="PTHR10804">
    <property type="entry name" value="PROTEASE FAMILY M24 METHIONYL AMINOPEPTIDASE, AMINOPEPTIDASE P"/>
    <property type="match status" value="1"/>
</dbReference>
<dbReference type="CDD" id="cd01089">
    <property type="entry name" value="PA2G4-like"/>
    <property type="match status" value="1"/>
</dbReference>
<dbReference type="OMA" id="SRMFYSE"/>
<dbReference type="Gene3D" id="3.90.230.10">
    <property type="entry name" value="Creatinase/methionine aminopeptidase superfamily"/>
    <property type="match status" value="1"/>
</dbReference>
<evidence type="ECO:0000256" key="7">
    <source>
        <dbReference type="ARBA" id="ARBA00055717"/>
    </source>
</evidence>
<evidence type="ECO:0000256" key="5">
    <source>
        <dbReference type="ARBA" id="ARBA00023242"/>
    </source>
</evidence>
<dbReference type="GO" id="GO:1990904">
    <property type="term" value="C:ribonucleoprotein complex"/>
    <property type="evidence" value="ECO:0007669"/>
    <property type="project" value="UniProtKB-KW"/>
</dbReference>
<dbReference type="SUPFAM" id="SSF55920">
    <property type="entry name" value="Creatinase/aminopeptidase"/>
    <property type="match status" value="1"/>
</dbReference>
<comment type="similarity">
    <text evidence="2">Belongs to the peptidase M24 family.</text>
</comment>
<evidence type="ECO:0000256" key="9">
    <source>
        <dbReference type="SAM" id="MobiDB-lite"/>
    </source>
</evidence>
<dbReference type="SUPFAM" id="SSF46785">
    <property type="entry name" value="Winged helix' DNA-binding domain"/>
    <property type="match status" value="1"/>
</dbReference>
<evidence type="ECO:0000313" key="11">
    <source>
        <dbReference type="EMBL" id="ABK24337.1"/>
    </source>
</evidence>
<evidence type="ECO:0000256" key="8">
    <source>
        <dbReference type="ARBA" id="ARBA00073371"/>
    </source>
</evidence>
<evidence type="ECO:0000256" key="6">
    <source>
        <dbReference type="ARBA" id="ARBA00023274"/>
    </source>
</evidence>
<accession>A9NUM6</accession>